<dbReference type="InterPro" id="IPR000719">
    <property type="entry name" value="Prot_kinase_dom"/>
</dbReference>
<keyword evidence="5" id="KW-1133">Transmembrane helix</keyword>
<feature type="region of interest" description="Disordered" evidence="4">
    <location>
        <begin position="1"/>
        <end position="20"/>
    </location>
</feature>
<evidence type="ECO:0000256" key="4">
    <source>
        <dbReference type="SAM" id="MobiDB-lite"/>
    </source>
</evidence>
<feature type="region of interest" description="Disordered" evidence="4">
    <location>
        <begin position="275"/>
        <end position="338"/>
    </location>
</feature>
<dbReference type="Pfam" id="PF13360">
    <property type="entry name" value="PQQ_2"/>
    <property type="match status" value="1"/>
</dbReference>
<dbReference type="EMBL" id="CP036426">
    <property type="protein sequence ID" value="QDV33840.1"/>
    <property type="molecule type" value="Genomic_DNA"/>
</dbReference>
<evidence type="ECO:0000256" key="3">
    <source>
        <dbReference type="PROSITE-ProRule" id="PRU00221"/>
    </source>
</evidence>
<feature type="repeat" description="WD" evidence="3">
    <location>
        <begin position="553"/>
        <end position="585"/>
    </location>
</feature>
<dbReference type="SMART" id="SM00320">
    <property type="entry name" value="WD40"/>
    <property type="match status" value="10"/>
</dbReference>
<evidence type="ECO:0000256" key="1">
    <source>
        <dbReference type="ARBA" id="ARBA00022574"/>
    </source>
</evidence>
<organism evidence="7 8">
    <name type="scientific">Tautonia plasticadhaerens</name>
    <dbReference type="NCBI Taxonomy" id="2527974"/>
    <lineage>
        <taxon>Bacteria</taxon>
        <taxon>Pseudomonadati</taxon>
        <taxon>Planctomycetota</taxon>
        <taxon>Planctomycetia</taxon>
        <taxon>Isosphaerales</taxon>
        <taxon>Isosphaeraceae</taxon>
        <taxon>Tautonia</taxon>
    </lineage>
</organism>
<dbReference type="InterPro" id="IPR019775">
    <property type="entry name" value="WD40_repeat_CS"/>
</dbReference>
<evidence type="ECO:0000256" key="2">
    <source>
        <dbReference type="ARBA" id="ARBA00022737"/>
    </source>
</evidence>
<dbReference type="GO" id="GO:0005524">
    <property type="term" value="F:ATP binding"/>
    <property type="evidence" value="ECO:0007669"/>
    <property type="project" value="InterPro"/>
</dbReference>
<feature type="repeat" description="WD" evidence="3">
    <location>
        <begin position="724"/>
        <end position="756"/>
    </location>
</feature>
<sequence>MARDDADTSWQEEFGPDDREALSRILRALVEGRLDLDSTVGRLIEWRTVDDPSPAVRPTTPGPIRWPSPLRGDGEGRASGADPGPEGRDGPATAESGPGADGPGPGEAGGWPVTGGRFEVRTFLARGGLGEVYVAFDREVGREVALKVMRPDRSSRGVRRDRFLMEAEITGQLEHPGIVPIYAIGLDDRGGPFYAMRLIRGRSLLQALSTCDRGRGFASSLEFRGLVARFLAACDAVSYAHSRGVLHRDLKPSNILCGPFGETIVVDWGLAKPVGDPGPEIDRRGGASGTGPGPDDPGPPGPARPPSAGGTETRPGTVVGTPGYMSPEQARGGHGAPGPASDVYSLGATLYHLAVGRVPIDAADLAEALDRTRLGEFERPRRANRGIPRALEAIILRAMANRPEDRYPSASGLAAELRRWLADEPVICHREGGVERLSRWSRKHRALAGAAVLALAAVAAVASVSALAVAGALRSAELAGARAEEAGRRARAEGARLTLDRALYLCQLGDVHAGLLWLAEALRLDDEAGLGDGPTIRANLAAWGRQLGEVVRAIPHPEHLAAVAVSPDGDRMATACHDGLVRVWDPDTEGPPIALRHEGPATVVAFTPGGALISGDGSGWVIAWDLGRRAPRWRLRALAACAAIAVSPDGSACVVSGRDGDGVGVARLVDLGGGTLIGEPMRHEGSVAILDVAYRPDGLALATAGHDGTVRTWDARTGAPGPLRLGHPMPAQVVAYSPDGARLLTGCRDGRLRTWDAGLGVELAGPRPAHLSGISGLEFRPDGRVLLTVGWDATARLWDAATGRPIGPELPHHLDLAAGTFFPDGRRIATVSNDFVARVWAAPPGPPNEPILRPGGSIRHVSYRPDGRAFLTGDDRGRSQLWDAGDLSPIGGPMVHPGGLARMEFDESSRRLLTFRDRRIMVWDAREGGPTGLAIEAPIPLIFPKFAAGGDRIVAVAIDGRLSCWDSADGRPAWGPVDVPLEPDVLITSPDGRSAWVGGGGGTMIELEVETGRISNTVAGLGATVLAMAVTPDGETALAGLADGRAVLIDLSDGARLGPEMAHRAPLAWVGFDAEGGEALTESGGVLRRWDARTGAPIGPMLPHLGPTIARARDAGLRTVLTGQAGGDAMAWDVASGRAIGPPLEHLGPVSGLAIHPDGSEALSCDGTGTVYRWRRPAPMSGEPGRVNLAVEVRTGMALVGDAALPLDLDGWRSRRARLDGPSPPDPGTPDPSPSPAR</sequence>
<dbReference type="InterPro" id="IPR008271">
    <property type="entry name" value="Ser/Thr_kinase_AS"/>
</dbReference>
<evidence type="ECO:0000313" key="7">
    <source>
        <dbReference type="EMBL" id="QDV33840.1"/>
    </source>
</evidence>
<dbReference type="SUPFAM" id="SSF56112">
    <property type="entry name" value="Protein kinase-like (PK-like)"/>
    <property type="match status" value="1"/>
</dbReference>
<dbReference type="PANTHER" id="PTHR44019">
    <property type="entry name" value="WD REPEAT-CONTAINING PROTEIN 55"/>
    <property type="match status" value="1"/>
</dbReference>
<proteinExistence type="predicted"/>
<dbReference type="InterPro" id="IPR001680">
    <property type="entry name" value="WD40_rpt"/>
</dbReference>
<dbReference type="PROSITE" id="PS00678">
    <property type="entry name" value="WD_REPEATS_1"/>
    <property type="match status" value="2"/>
</dbReference>
<feature type="compositionally biased region" description="Pro residues" evidence="4">
    <location>
        <begin position="1222"/>
        <end position="1238"/>
    </location>
</feature>
<dbReference type="EC" id="2.7.11.1" evidence="7"/>
<name>A0A518GYZ3_9BACT</name>
<dbReference type="AlphaFoldDB" id="A0A518GYZ3"/>
<keyword evidence="7" id="KW-0418">Kinase</keyword>
<evidence type="ECO:0000256" key="5">
    <source>
        <dbReference type="SAM" id="Phobius"/>
    </source>
</evidence>
<keyword evidence="7" id="KW-0808">Transferase</keyword>
<dbReference type="InterPro" id="IPR011047">
    <property type="entry name" value="Quinoprotein_ADH-like_sf"/>
</dbReference>
<dbReference type="GO" id="GO:0004674">
    <property type="term" value="F:protein serine/threonine kinase activity"/>
    <property type="evidence" value="ECO:0007669"/>
    <property type="project" value="UniProtKB-EC"/>
</dbReference>
<feature type="compositionally biased region" description="Gly residues" evidence="4">
    <location>
        <begin position="99"/>
        <end position="113"/>
    </location>
</feature>
<keyword evidence="5" id="KW-0472">Membrane</keyword>
<feature type="region of interest" description="Disordered" evidence="4">
    <location>
        <begin position="41"/>
        <end position="113"/>
    </location>
</feature>
<keyword evidence="5" id="KW-0812">Transmembrane</keyword>
<dbReference type="Gene3D" id="1.10.510.10">
    <property type="entry name" value="Transferase(Phosphotransferase) domain 1"/>
    <property type="match status" value="1"/>
</dbReference>
<dbReference type="PROSITE" id="PS50082">
    <property type="entry name" value="WD_REPEATS_2"/>
    <property type="match status" value="4"/>
</dbReference>
<dbReference type="Pfam" id="PF00069">
    <property type="entry name" value="Pkinase"/>
    <property type="match status" value="1"/>
</dbReference>
<keyword evidence="8" id="KW-1185">Reference proteome</keyword>
<dbReference type="SUPFAM" id="SSF50998">
    <property type="entry name" value="Quinoprotein alcohol dehydrogenase-like"/>
    <property type="match status" value="2"/>
</dbReference>
<dbReference type="CDD" id="cd14014">
    <property type="entry name" value="STKc_PknB_like"/>
    <property type="match status" value="1"/>
</dbReference>
<feature type="compositionally biased region" description="Pro residues" evidence="4">
    <location>
        <begin position="294"/>
        <end position="305"/>
    </location>
</feature>
<feature type="transmembrane region" description="Helical" evidence="5">
    <location>
        <begin position="446"/>
        <end position="473"/>
    </location>
</feature>
<feature type="repeat" description="WD" evidence="3">
    <location>
        <begin position="689"/>
        <end position="718"/>
    </location>
</feature>
<feature type="domain" description="Protein kinase" evidence="6">
    <location>
        <begin position="118"/>
        <end position="421"/>
    </location>
</feature>
<feature type="region of interest" description="Disordered" evidence="4">
    <location>
        <begin position="1214"/>
        <end position="1238"/>
    </location>
</feature>
<dbReference type="KEGG" id="tpla:ElP_17200"/>
<protein>
    <submittedName>
        <fullName evidence="7">Serine/threonine-protein kinase PknD</fullName>
        <ecNumber evidence="7">2.7.11.1</ecNumber>
    </submittedName>
</protein>
<dbReference type="PROSITE" id="PS00108">
    <property type="entry name" value="PROTEIN_KINASE_ST"/>
    <property type="match status" value="1"/>
</dbReference>
<dbReference type="InterPro" id="IPR050505">
    <property type="entry name" value="WDR55/POC1"/>
</dbReference>
<gene>
    <name evidence="7" type="primary">pknD_4</name>
    <name evidence="7" type="ORF">ElP_17200</name>
</gene>
<keyword evidence="1 3" id="KW-0853">WD repeat</keyword>
<dbReference type="Pfam" id="PF00400">
    <property type="entry name" value="WD40"/>
    <property type="match status" value="4"/>
</dbReference>
<accession>A0A518GYZ3</accession>
<evidence type="ECO:0000259" key="6">
    <source>
        <dbReference type="PROSITE" id="PS50011"/>
    </source>
</evidence>
<dbReference type="Gene3D" id="3.30.200.20">
    <property type="entry name" value="Phosphorylase Kinase, domain 1"/>
    <property type="match status" value="1"/>
</dbReference>
<dbReference type="PROSITE" id="PS50294">
    <property type="entry name" value="WD_REPEATS_REGION"/>
    <property type="match status" value="4"/>
</dbReference>
<evidence type="ECO:0000313" key="8">
    <source>
        <dbReference type="Proteomes" id="UP000317835"/>
    </source>
</evidence>
<dbReference type="PANTHER" id="PTHR44019:SF8">
    <property type="entry name" value="POC1 CENTRIOLAR PROTEIN HOMOLOG"/>
    <property type="match status" value="1"/>
</dbReference>
<dbReference type="InterPro" id="IPR011009">
    <property type="entry name" value="Kinase-like_dom_sf"/>
</dbReference>
<dbReference type="RefSeq" id="WP_145268276.1">
    <property type="nucleotide sequence ID" value="NZ_CP036426.1"/>
</dbReference>
<dbReference type="Proteomes" id="UP000317835">
    <property type="component" value="Chromosome"/>
</dbReference>
<dbReference type="SMART" id="SM00220">
    <property type="entry name" value="S_TKc"/>
    <property type="match status" value="1"/>
</dbReference>
<dbReference type="InterPro" id="IPR002372">
    <property type="entry name" value="PQQ_rpt_dom"/>
</dbReference>
<dbReference type="InterPro" id="IPR015943">
    <property type="entry name" value="WD40/YVTN_repeat-like_dom_sf"/>
</dbReference>
<dbReference type="Gene3D" id="2.130.10.10">
    <property type="entry name" value="YVTN repeat-like/Quinoprotein amine dehydrogenase"/>
    <property type="match status" value="4"/>
</dbReference>
<dbReference type="OrthoDB" id="6111975at2"/>
<feature type="repeat" description="WD" evidence="3">
    <location>
        <begin position="767"/>
        <end position="808"/>
    </location>
</feature>
<dbReference type="PROSITE" id="PS50011">
    <property type="entry name" value="PROTEIN_KINASE_DOM"/>
    <property type="match status" value="1"/>
</dbReference>
<keyword evidence="2" id="KW-0677">Repeat</keyword>
<reference evidence="7 8" key="1">
    <citation type="submission" date="2019-02" db="EMBL/GenBank/DDBJ databases">
        <title>Deep-cultivation of Planctomycetes and their phenomic and genomic characterization uncovers novel biology.</title>
        <authorList>
            <person name="Wiegand S."/>
            <person name="Jogler M."/>
            <person name="Boedeker C."/>
            <person name="Pinto D."/>
            <person name="Vollmers J."/>
            <person name="Rivas-Marin E."/>
            <person name="Kohn T."/>
            <person name="Peeters S.H."/>
            <person name="Heuer A."/>
            <person name="Rast P."/>
            <person name="Oberbeckmann S."/>
            <person name="Bunk B."/>
            <person name="Jeske O."/>
            <person name="Meyerdierks A."/>
            <person name="Storesund J.E."/>
            <person name="Kallscheuer N."/>
            <person name="Luecker S."/>
            <person name="Lage O.M."/>
            <person name="Pohl T."/>
            <person name="Merkel B.J."/>
            <person name="Hornburger P."/>
            <person name="Mueller R.-W."/>
            <person name="Bruemmer F."/>
            <person name="Labrenz M."/>
            <person name="Spormann A.M."/>
            <person name="Op den Camp H."/>
            <person name="Overmann J."/>
            <person name="Amann R."/>
            <person name="Jetten M.S.M."/>
            <person name="Mascher T."/>
            <person name="Medema M.H."/>
            <person name="Devos D.P."/>
            <person name="Kaster A.-K."/>
            <person name="Ovreas L."/>
            <person name="Rohde M."/>
            <person name="Galperin M.Y."/>
            <person name="Jogler C."/>
        </authorList>
    </citation>
    <scope>NUCLEOTIDE SEQUENCE [LARGE SCALE GENOMIC DNA]</scope>
    <source>
        <strain evidence="7 8">ElP</strain>
    </source>
</reference>